<gene>
    <name evidence="2" type="ORF">VKT23_011103</name>
</gene>
<feature type="transmembrane region" description="Helical" evidence="1">
    <location>
        <begin position="59"/>
        <end position="78"/>
    </location>
</feature>
<reference evidence="2 3" key="1">
    <citation type="submission" date="2024-01" db="EMBL/GenBank/DDBJ databases">
        <title>A draft genome for the cacao thread blight pathogen Marasmiellus scandens.</title>
        <authorList>
            <person name="Baruah I.K."/>
            <person name="Leung J."/>
            <person name="Bukari Y."/>
            <person name="Amoako-Attah I."/>
            <person name="Meinhardt L.W."/>
            <person name="Bailey B.A."/>
            <person name="Cohen S.P."/>
        </authorList>
    </citation>
    <scope>NUCLEOTIDE SEQUENCE [LARGE SCALE GENOMIC DNA]</scope>
    <source>
        <strain evidence="2 3">GH-19</strain>
    </source>
</reference>
<keyword evidence="1" id="KW-1133">Transmembrane helix</keyword>
<proteinExistence type="predicted"/>
<keyword evidence="1" id="KW-0812">Transmembrane</keyword>
<protein>
    <submittedName>
        <fullName evidence="2">Uncharacterized protein</fullName>
    </submittedName>
</protein>
<sequence length="112" mass="12393">MYKAYATARDDTRFARALGGRVSLMQVLIADGSLYFVVMALANLINILTFYLAEPAFRGGLSSFASCISVTMMSRLMLNLRAANRRTEWESFTGLSLRFARPPEGNRSTNAA</sequence>
<accession>A0ABR1JCK2</accession>
<keyword evidence="3" id="KW-1185">Reference proteome</keyword>
<comment type="caution">
    <text evidence="2">The sequence shown here is derived from an EMBL/GenBank/DDBJ whole genome shotgun (WGS) entry which is preliminary data.</text>
</comment>
<evidence type="ECO:0000313" key="2">
    <source>
        <dbReference type="EMBL" id="KAK7455230.1"/>
    </source>
</evidence>
<name>A0ABR1JCK2_9AGAR</name>
<organism evidence="2 3">
    <name type="scientific">Marasmiellus scandens</name>
    <dbReference type="NCBI Taxonomy" id="2682957"/>
    <lineage>
        <taxon>Eukaryota</taxon>
        <taxon>Fungi</taxon>
        <taxon>Dikarya</taxon>
        <taxon>Basidiomycota</taxon>
        <taxon>Agaricomycotina</taxon>
        <taxon>Agaricomycetes</taxon>
        <taxon>Agaricomycetidae</taxon>
        <taxon>Agaricales</taxon>
        <taxon>Marasmiineae</taxon>
        <taxon>Omphalotaceae</taxon>
        <taxon>Marasmiellus</taxon>
    </lineage>
</organism>
<evidence type="ECO:0000313" key="3">
    <source>
        <dbReference type="Proteomes" id="UP001498398"/>
    </source>
</evidence>
<dbReference type="EMBL" id="JBANRG010000023">
    <property type="protein sequence ID" value="KAK7455230.1"/>
    <property type="molecule type" value="Genomic_DNA"/>
</dbReference>
<evidence type="ECO:0000256" key="1">
    <source>
        <dbReference type="SAM" id="Phobius"/>
    </source>
</evidence>
<keyword evidence="1" id="KW-0472">Membrane</keyword>
<dbReference type="Proteomes" id="UP001498398">
    <property type="component" value="Unassembled WGS sequence"/>
</dbReference>